<evidence type="ECO:0000313" key="11">
    <source>
        <dbReference type="EMBL" id="CAV18327.1"/>
    </source>
</evidence>
<feature type="transmembrane region" description="Helical" evidence="9">
    <location>
        <begin position="40"/>
        <end position="62"/>
    </location>
</feature>
<accession>B7VMS6</accession>
<evidence type="ECO:0000256" key="6">
    <source>
        <dbReference type="ARBA" id="ARBA00023136"/>
    </source>
</evidence>
<dbReference type="KEGG" id="vsp:VS_1201"/>
<keyword evidence="4 9" id="KW-0812">Transmembrane</keyword>
<dbReference type="PANTHER" id="PTHR30336:SF0">
    <property type="entry name" value="PROTEIN SANA"/>
    <property type="match status" value="1"/>
</dbReference>
<gene>
    <name evidence="11" type="ordered locus">VS_1201</name>
</gene>
<dbReference type="HOGENOM" id="CLU_051474_0_2_6"/>
<dbReference type="eggNOG" id="COG2949">
    <property type="taxonomic scope" value="Bacteria"/>
</dbReference>
<evidence type="ECO:0000256" key="4">
    <source>
        <dbReference type="ARBA" id="ARBA00022692"/>
    </source>
</evidence>
<keyword evidence="3" id="KW-0997">Cell inner membrane</keyword>
<evidence type="ECO:0000259" key="10">
    <source>
        <dbReference type="Pfam" id="PF02698"/>
    </source>
</evidence>
<dbReference type="InterPro" id="IPR003848">
    <property type="entry name" value="DUF218"/>
</dbReference>
<feature type="compositionally biased region" description="Pro residues" evidence="8">
    <location>
        <begin position="244"/>
        <end position="260"/>
    </location>
</feature>
<dbReference type="CDD" id="cd06259">
    <property type="entry name" value="YdcF-like"/>
    <property type="match status" value="1"/>
</dbReference>
<comment type="subcellular location">
    <subcellularLocation>
        <location evidence="1">Cell inner membrane</location>
        <topology evidence="1">Single-pass membrane protein</topology>
    </subcellularLocation>
</comment>
<keyword evidence="6 9" id="KW-0472">Membrane</keyword>
<evidence type="ECO:0000313" key="12">
    <source>
        <dbReference type="Proteomes" id="UP000009100"/>
    </source>
</evidence>
<dbReference type="InterPro" id="IPR051599">
    <property type="entry name" value="Cell_Envelope_Assoc"/>
</dbReference>
<keyword evidence="2" id="KW-1003">Cell membrane</keyword>
<evidence type="ECO:0000256" key="8">
    <source>
        <dbReference type="SAM" id="MobiDB-lite"/>
    </source>
</evidence>
<reference evidence="11 12" key="1">
    <citation type="submission" date="2009-02" db="EMBL/GenBank/DDBJ databases">
        <title>Vibrio splendidus str. LGP32 complete genome.</title>
        <authorList>
            <person name="Mazel D."/>
            <person name="Le Roux F."/>
        </authorList>
    </citation>
    <scope>NUCLEOTIDE SEQUENCE [LARGE SCALE GENOMIC DNA]</scope>
    <source>
        <strain evidence="11 12">LGP32</strain>
    </source>
</reference>
<evidence type="ECO:0000256" key="1">
    <source>
        <dbReference type="ARBA" id="ARBA00004377"/>
    </source>
</evidence>
<evidence type="ECO:0000256" key="3">
    <source>
        <dbReference type="ARBA" id="ARBA00022519"/>
    </source>
</evidence>
<name>B7VMS6_VIBA3</name>
<dbReference type="Pfam" id="PF02698">
    <property type="entry name" value="DUF218"/>
    <property type="match status" value="1"/>
</dbReference>
<feature type="compositionally biased region" description="Polar residues" evidence="8">
    <location>
        <begin position="273"/>
        <end position="285"/>
    </location>
</feature>
<dbReference type="Proteomes" id="UP000009100">
    <property type="component" value="Chromosome 1"/>
</dbReference>
<evidence type="ECO:0000256" key="7">
    <source>
        <dbReference type="ARBA" id="ARBA00037355"/>
    </source>
</evidence>
<comment type="function">
    <text evidence="7">Participates in the barrier function of the cell envelope.</text>
</comment>
<evidence type="ECO:0000256" key="5">
    <source>
        <dbReference type="ARBA" id="ARBA00022989"/>
    </source>
</evidence>
<protein>
    <submittedName>
        <fullName evidence="11">Protein sanA</fullName>
    </submittedName>
</protein>
<feature type="region of interest" description="Disordered" evidence="8">
    <location>
        <begin position="241"/>
        <end position="296"/>
    </location>
</feature>
<evidence type="ECO:0000256" key="9">
    <source>
        <dbReference type="SAM" id="Phobius"/>
    </source>
</evidence>
<dbReference type="AlphaFoldDB" id="B7VMS6"/>
<sequence length="296" mass="33361">MVLSSTQKLMLSQRTIPRVKFDSHIFRSHLLKAYKKLQGFLFGAFLVFLVGSAAVIAIDYWVSWQAEDRIIYDIDEVPELEVAVVLGTSKYLGRTLNDYYKHRIEAAIELFDREKVDQFLLSGDNAHRSYNEPWTMKRDLLKAGVPDERINLDYAGFRTLDSIVRAKKIFDTDNFLIITQKFHCERALFIANSYDINAQCLAVSGPTHHSGTSIRLREVFARTKAFLDLYIIGTTPKFLGPKEPIQPSPKPESLPIPSPITDPNVNPIADPTANPTENPIATPSVSPILEPAETDV</sequence>
<dbReference type="STRING" id="575788.VS_1201"/>
<proteinExistence type="predicted"/>
<keyword evidence="5 9" id="KW-1133">Transmembrane helix</keyword>
<evidence type="ECO:0000256" key="2">
    <source>
        <dbReference type="ARBA" id="ARBA00022475"/>
    </source>
</evidence>
<dbReference type="PANTHER" id="PTHR30336">
    <property type="entry name" value="INNER MEMBRANE PROTEIN, PROBABLE PERMEASE"/>
    <property type="match status" value="1"/>
</dbReference>
<dbReference type="EMBL" id="FM954972">
    <property type="protein sequence ID" value="CAV18327.1"/>
    <property type="molecule type" value="Genomic_DNA"/>
</dbReference>
<dbReference type="GO" id="GO:0005886">
    <property type="term" value="C:plasma membrane"/>
    <property type="evidence" value="ECO:0007669"/>
    <property type="project" value="UniProtKB-SubCell"/>
</dbReference>
<organism evidence="11 12">
    <name type="scientific">Vibrio atlanticus (strain LGP32)</name>
    <name type="common">Vibrio splendidus (strain Mel32)</name>
    <dbReference type="NCBI Taxonomy" id="575788"/>
    <lineage>
        <taxon>Bacteria</taxon>
        <taxon>Pseudomonadati</taxon>
        <taxon>Pseudomonadota</taxon>
        <taxon>Gammaproteobacteria</taxon>
        <taxon>Vibrionales</taxon>
        <taxon>Vibrionaceae</taxon>
        <taxon>Vibrio</taxon>
    </lineage>
</organism>
<feature type="domain" description="DUF218" evidence="10">
    <location>
        <begin position="82"/>
        <end position="200"/>
    </location>
</feature>